<accession>S4P8P5</accession>
<protein>
    <submittedName>
        <fullName evidence="2">Polycomb</fullName>
    </submittedName>
</protein>
<name>S4P8P5_9NEOP</name>
<evidence type="ECO:0000313" key="2">
    <source>
        <dbReference type="EMBL" id="JAA85358.1"/>
    </source>
</evidence>
<organism evidence="2">
    <name type="scientific">Pararge aegeria</name>
    <name type="common">speckled wood butterfly</name>
    <dbReference type="NCBI Taxonomy" id="116150"/>
    <lineage>
        <taxon>Eukaryota</taxon>
        <taxon>Metazoa</taxon>
        <taxon>Ecdysozoa</taxon>
        <taxon>Arthropoda</taxon>
        <taxon>Hexapoda</taxon>
        <taxon>Insecta</taxon>
        <taxon>Pterygota</taxon>
        <taxon>Neoptera</taxon>
        <taxon>Endopterygota</taxon>
        <taxon>Lepidoptera</taxon>
        <taxon>Glossata</taxon>
        <taxon>Ditrysia</taxon>
        <taxon>Papilionoidea</taxon>
        <taxon>Nymphalidae</taxon>
        <taxon>Satyrinae</taxon>
        <taxon>Satyrini</taxon>
        <taxon>Parargina</taxon>
        <taxon>Pararge</taxon>
    </lineage>
</organism>
<proteinExistence type="predicted"/>
<dbReference type="AlphaFoldDB" id="S4P8P5"/>
<feature type="compositionally biased region" description="Basic and acidic residues" evidence="1">
    <location>
        <begin position="74"/>
        <end position="85"/>
    </location>
</feature>
<feature type="non-terminal residue" evidence="2">
    <location>
        <position position="85"/>
    </location>
</feature>
<feature type="region of interest" description="Disordered" evidence="1">
    <location>
        <begin position="1"/>
        <end position="85"/>
    </location>
</feature>
<dbReference type="EMBL" id="GAIX01007202">
    <property type="protein sequence ID" value="JAA85358.1"/>
    <property type="molecule type" value="Transcribed_RNA"/>
</dbReference>
<reference evidence="2" key="1">
    <citation type="journal article" date="2013" name="BMC Genomics">
        <title>Unscrambling butterfly oogenesis.</title>
        <authorList>
            <person name="Carter J.M."/>
            <person name="Baker S.C."/>
            <person name="Pink R."/>
            <person name="Carter D.R."/>
            <person name="Collins A."/>
            <person name="Tomlin J."/>
            <person name="Gibbs M."/>
            <person name="Breuker C.J."/>
        </authorList>
    </citation>
    <scope>NUCLEOTIDE SEQUENCE</scope>
    <source>
        <tissue evidence="2">Ovary</tissue>
    </source>
</reference>
<reference evidence="2" key="2">
    <citation type="submission" date="2013-05" db="EMBL/GenBank/DDBJ databases">
        <authorList>
            <person name="Carter J.-M."/>
            <person name="Baker S.C."/>
            <person name="Pink R."/>
            <person name="Carter D.R.F."/>
            <person name="Collins A."/>
            <person name="Tomlin J."/>
            <person name="Gibbs M."/>
            <person name="Breuker C.J."/>
        </authorList>
    </citation>
    <scope>NUCLEOTIDE SEQUENCE</scope>
    <source>
        <tissue evidence="2">Ovary</tissue>
    </source>
</reference>
<evidence type="ECO:0000256" key="1">
    <source>
        <dbReference type="SAM" id="MobiDB-lite"/>
    </source>
</evidence>
<feature type="non-terminal residue" evidence="2">
    <location>
        <position position="1"/>
    </location>
</feature>
<sequence>SRPAAHSELRKRRGNKKTGAQEGTRPLARRASAQRLRGASSRARETQGRSAIEGIGQDRRHDYNESASQATRLHKSERWKNACPT</sequence>